<evidence type="ECO:0000313" key="3">
    <source>
        <dbReference type="Proteomes" id="UP001141434"/>
    </source>
</evidence>
<dbReference type="GeneID" id="81399890"/>
<gene>
    <name evidence="2" type="ORF">NUU61_010196</name>
</gene>
<sequence length="129" mass="13880">MAKSRSEAGFSICSIDRSETDQETQIPQKIQSQIRHGHARPNRTSRATLPTVFLRGISCNIVPVLFSKTARAHTYPYLTATPTPAATPAPATTPTTAVAPAISSVSAAAVLWLVQLLLLDQLDNLIRDS</sequence>
<feature type="region of interest" description="Disordered" evidence="1">
    <location>
        <begin position="1"/>
        <end position="26"/>
    </location>
</feature>
<accession>A0A9W9JUT3</accession>
<reference evidence="2" key="2">
    <citation type="journal article" date="2023" name="IMA Fungus">
        <title>Comparative genomic study of the Penicillium genus elucidates a diverse pangenome and 15 lateral gene transfer events.</title>
        <authorList>
            <person name="Petersen C."/>
            <person name="Sorensen T."/>
            <person name="Nielsen M.R."/>
            <person name="Sondergaard T.E."/>
            <person name="Sorensen J.L."/>
            <person name="Fitzpatrick D.A."/>
            <person name="Frisvad J.C."/>
            <person name="Nielsen K.L."/>
        </authorList>
    </citation>
    <scope>NUCLEOTIDE SEQUENCE</scope>
    <source>
        <strain evidence="2">IBT 34128</strain>
    </source>
</reference>
<evidence type="ECO:0000313" key="2">
    <source>
        <dbReference type="EMBL" id="KAJ5081932.1"/>
    </source>
</evidence>
<comment type="caution">
    <text evidence="2">The sequence shown here is derived from an EMBL/GenBank/DDBJ whole genome shotgun (WGS) entry which is preliminary data.</text>
</comment>
<dbReference type="AlphaFoldDB" id="A0A9W9JUT3"/>
<dbReference type="RefSeq" id="XP_056507219.1">
    <property type="nucleotide sequence ID" value="XM_056660721.1"/>
</dbReference>
<keyword evidence="3" id="KW-1185">Reference proteome</keyword>
<dbReference type="Proteomes" id="UP001141434">
    <property type="component" value="Unassembled WGS sequence"/>
</dbReference>
<proteinExistence type="predicted"/>
<name>A0A9W9JUT3_9EURO</name>
<protein>
    <submittedName>
        <fullName evidence="2">Uncharacterized protein</fullName>
    </submittedName>
</protein>
<organism evidence="2 3">
    <name type="scientific">Penicillium alfredii</name>
    <dbReference type="NCBI Taxonomy" id="1506179"/>
    <lineage>
        <taxon>Eukaryota</taxon>
        <taxon>Fungi</taxon>
        <taxon>Dikarya</taxon>
        <taxon>Ascomycota</taxon>
        <taxon>Pezizomycotina</taxon>
        <taxon>Eurotiomycetes</taxon>
        <taxon>Eurotiomycetidae</taxon>
        <taxon>Eurotiales</taxon>
        <taxon>Aspergillaceae</taxon>
        <taxon>Penicillium</taxon>
    </lineage>
</organism>
<evidence type="ECO:0000256" key="1">
    <source>
        <dbReference type="SAM" id="MobiDB-lite"/>
    </source>
</evidence>
<reference evidence="2" key="1">
    <citation type="submission" date="2022-11" db="EMBL/GenBank/DDBJ databases">
        <authorList>
            <person name="Petersen C."/>
        </authorList>
    </citation>
    <scope>NUCLEOTIDE SEQUENCE</scope>
    <source>
        <strain evidence="2">IBT 34128</strain>
    </source>
</reference>
<dbReference type="EMBL" id="JAPMSZ010000012">
    <property type="protein sequence ID" value="KAJ5081932.1"/>
    <property type="molecule type" value="Genomic_DNA"/>
</dbReference>